<evidence type="ECO:0000256" key="1">
    <source>
        <dbReference type="ARBA" id="ARBA00008595"/>
    </source>
</evidence>
<organism evidence="7 8">
    <name type="scientific">Stemphylium lycopersici</name>
    <name type="common">Tomato gray leaf spot disease fungus</name>
    <name type="synonym">Thyrospora lycopersici</name>
    <dbReference type="NCBI Taxonomy" id="183478"/>
    <lineage>
        <taxon>Eukaryota</taxon>
        <taxon>Fungi</taxon>
        <taxon>Dikarya</taxon>
        <taxon>Ascomycota</taxon>
        <taxon>Pezizomycotina</taxon>
        <taxon>Dothideomycetes</taxon>
        <taxon>Pleosporomycetidae</taxon>
        <taxon>Pleosporales</taxon>
        <taxon>Pleosporineae</taxon>
        <taxon>Pleosporaceae</taxon>
        <taxon>Stemphylium</taxon>
    </lineage>
</organism>
<dbReference type="InterPro" id="IPR002640">
    <property type="entry name" value="Arylesterase"/>
</dbReference>
<dbReference type="EMBL" id="QGDH01000107">
    <property type="protein sequence ID" value="RAR06977.1"/>
    <property type="molecule type" value="Genomic_DNA"/>
</dbReference>
<dbReference type="GO" id="GO:0004064">
    <property type="term" value="F:arylesterase activity"/>
    <property type="evidence" value="ECO:0007669"/>
    <property type="project" value="InterPro"/>
</dbReference>
<keyword evidence="2" id="KW-0378">Hydrolase</keyword>
<gene>
    <name evidence="7" type="ORF">DDE83_006698</name>
</gene>
<dbReference type="Pfam" id="PF01731">
    <property type="entry name" value="Arylesterase"/>
    <property type="match status" value="1"/>
</dbReference>
<dbReference type="InterPro" id="IPR011042">
    <property type="entry name" value="6-blade_b-propeller_TolB-like"/>
</dbReference>
<keyword evidence="4" id="KW-0325">Glycoprotein</keyword>
<evidence type="ECO:0000256" key="3">
    <source>
        <dbReference type="ARBA" id="ARBA00023157"/>
    </source>
</evidence>
<keyword evidence="6" id="KW-0479">Metal-binding</keyword>
<evidence type="ECO:0008006" key="9">
    <source>
        <dbReference type="Google" id="ProtNLM"/>
    </source>
</evidence>
<reference evidence="8" key="1">
    <citation type="submission" date="2018-05" db="EMBL/GenBank/DDBJ databases">
        <title>Draft genome sequence of Stemphylium lycopersici strain CIDEFI 213.</title>
        <authorList>
            <person name="Medina R."/>
            <person name="Franco M.E.E."/>
            <person name="Lucentini C.G."/>
            <person name="Saparrat M.C.N."/>
            <person name="Balatti P.A."/>
        </authorList>
    </citation>
    <scope>NUCLEOTIDE SEQUENCE [LARGE SCALE GENOMIC DNA]</scope>
    <source>
        <strain evidence="8">CIDEFI 213</strain>
    </source>
</reference>
<dbReference type="PANTHER" id="PTHR11799">
    <property type="entry name" value="PARAOXONASE"/>
    <property type="match status" value="1"/>
</dbReference>
<evidence type="ECO:0000313" key="8">
    <source>
        <dbReference type="Proteomes" id="UP000249619"/>
    </source>
</evidence>
<dbReference type="PANTHER" id="PTHR11799:SF12">
    <property type="entry name" value="PARAOXONASE-RELATED"/>
    <property type="match status" value="1"/>
</dbReference>
<comment type="similarity">
    <text evidence="1">Belongs to the paraoxonase family.</text>
</comment>
<dbReference type="GO" id="GO:0046872">
    <property type="term" value="F:metal ion binding"/>
    <property type="evidence" value="ECO:0007669"/>
    <property type="project" value="UniProtKB-KW"/>
</dbReference>
<evidence type="ECO:0000313" key="7">
    <source>
        <dbReference type="EMBL" id="RAR06977.1"/>
    </source>
</evidence>
<feature type="binding site" evidence="6">
    <location>
        <position position="74"/>
    </location>
    <ligand>
        <name>Ca(2+)</name>
        <dbReference type="ChEBI" id="CHEBI:29108"/>
        <label>1</label>
        <note>catalytic</note>
    </ligand>
</feature>
<feature type="active site" description="Proton acceptor" evidence="5">
    <location>
        <position position="72"/>
    </location>
</feature>
<comment type="caution">
    <text evidence="7">The sequence shown here is derived from an EMBL/GenBank/DDBJ whole genome shotgun (WGS) entry which is preliminary data.</text>
</comment>
<feature type="binding site" evidence="6">
    <location>
        <position position="240"/>
    </location>
    <ligand>
        <name>Ca(2+)</name>
        <dbReference type="ChEBI" id="CHEBI:29108"/>
        <label>1</label>
        <note>catalytic</note>
    </ligand>
</feature>
<accession>A0A364MY76</accession>
<feature type="binding site" evidence="6">
    <location>
        <position position="191"/>
    </location>
    <ligand>
        <name>Ca(2+)</name>
        <dbReference type="ChEBI" id="CHEBI:29108"/>
        <label>1</label>
        <note>catalytic</note>
    </ligand>
</feature>
<sequence length="334" mass="36979">MPQKAKAAKTYGYMKPCGNVQDRARFYPPSSLQDRSANKTYFEYFLKYDLKQNITTRLEIENWSTSDDLVLHGLDIRQSDDNPEEIELFAVNHARQGERIASFLHTLGSSTLRFVKQYSHDLIVTPNGVAAAGPRSFFITNDHYFYNGTGRAFEEEFGPFTWASSVVYCEEKMGGLDCHIVSPNDAHPNANGISSADGGRNLIINDVDYGTSTVYAVDPRTKALVHEQTIIEALGGTPDNVFQIPSTGDLVVALIPNLTAVAARFEGGLLSEGPSVESTVLRLVKANNYAPEIMYWDDGDVLSFVTSAVVDTKLKKMVMGGVYERHWAVCNIDI</sequence>
<dbReference type="Proteomes" id="UP000249619">
    <property type="component" value="Unassembled WGS sequence"/>
</dbReference>
<dbReference type="InterPro" id="IPR051288">
    <property type="entry name" value="Serum_paraoxonase/arylesterase"/>
</dbReference>
<evidence type="ECO:0000256" key="6">
    <source>
        <dbReference type="PIRSR" id="PIRSR602640-2"/>
    </source>
</evidence>
<dbReference type="SUPFAM" id="SSF63829">
    <property type="entry name" value="Calcium-dependent phosphotriesterase"/>
    <property type="match status" value="1"/>
</dbReference>
<evidence type="ECO:0000256" key="4">
    <source>
        <dbReference type="ARBA" id="ARBA00023180"/>
    </source>
</evidence>
<dbReference type="Gene3D" id="2.120.10.30">
    <property type="entry name" value="TolB, C-terminal domain"/>
    <property type="match status" value="1"/>
</dbReference>
<keyword evidence="8" id="KW-1185">Reference proteome</keyword>
<evidence type="ECO:0000256" key="5">
    <source>
        <dbReference type="PIRSR" id="PIRSR602640-1"/>
    </source>
</evidence>
<feature type="binding site" evidence="6">
    <location>
        <position position="127"/>
    </location>
    <ligand>
        <name>Ca(2+)</name>
        <dbReference type="ChEBI" id="CHEBI:29108"/>
        <label>1</label>
        <note>catalytic</note>
    </ligand>
</feature>
<comment type="cofactor">
    <cofactor evidence="6">
        <name>Ca(2+)</name>
        <dbReference type="ChEBI" id="CHEBI:29108"/>
    </cofactor>
    <text evidence="6">Binds 2 calcium ions per subunit.</text>
</comment>
<proteinExistence type="inferred from homology"/>
<keyword evidence="3" id="KW-1015">Disulfide bond</keyword>
<evidence type="ECO:0000256" key="2">
    <source>
        <dbReference type="ARBA" id="ARBA00022801"/>
    </source>
</evidence>
<dbReference type="AlphaFoldDB" id="A0A364MY76"/>
<name>A0A364MY76_STELY</name>
<keyword evidence="6" id="KW-0106">Calcium</keyword>
<feature type="binding site" evidence="6">
    <location>
        <position position="239"/>
    </location>
    <ligand>
        <name>Ca(2+)</name>
        <dbReference type="ChEBI" id="CHEBI:29108"/>
        <label>1</label>
        <note>catalytic</note>
    </ligand>
</feature>
<protein>
    <recommendedName>
        <fullName evidence="9">Calcium-dependent phosphotriesterase</fullName>
    </recommendedName>
</protein>